<dbReference type="EMBL" id="CP036525">
    <property type="protein sequence ID" value="QDT03619.1"/>
    <property type="molecule type" value="Genomic_DNA"/>
</dbReference>
<evidence type="ECO:0000256" key="1">
    <source>
        <dbReference type="ARBA" id="ARBA00004651"/>
    </source>
</evidence>
<keyword evidence="9" id="KW-1185">Reference proteome</keyword>
<feature type="domain" description="ABC-2 type transporter transmembrane" evidence="7">
    <location>
        <begin position="20"/>
        <end position="395"/>
    </location>
</feature>
<protein>
    <submittedName>
        <fullName evidence="8">ABC-2 family transporter protein</fullName>
    </submittedName>
</protein>
<dbReference type="InterPro" id="IPR013525">
    <property type="entry name" value="ABC2_TM"/>
</dbReference>
<comment type="subcellular location">
    <subcellularLocation>
        <location evidence="1">Cell membrane</location>
        <topology evidence="1">Multi-pass membrane protein</topology>
    </subcellularLocation>
</comment>
<dbReference type="RefSeq" id="WP_145169272.1">
    <property type="nucleotide sequence ID" value="NZ_CP036525.1"/>
</dbReference>
<dbReference type="PANTHER" id="PTHR30294:SF38">
    <property type="entry name" value="TRANSPORT PERMEASE PROTEIN"/>
    <property type="match status" value="1"/>
</dbReference>
<sequence length="405" mass="43315">MIATVFEISLRRLLHNKVELLMTFAVPIAFFSIFALIFGGGVGSGTTPKIKVVTVDEVQSEQSAMVVDALRESAGLRFMRDSIPGGGAIDRQAAAELVRRGSLTLAIVIRNQDGKLVADLLADSSDQVASQVATGLVGRSLMMVDAQSQAFTLDLESLNQAADESGAEVGPPRGVSTAASVDANTSVDPVSEIVQVVDVIGEGKSNPVVSMYAAGIAVMFLLFGATGGGGSFLEERENQTLDRLLSTQLTMDQLLLGKWFYMTCIGVIQVSVMFLWAQLVFGVDLLGHLDGFVTMTAVTASAASAFGLFLATLCKTRGQLNGLSVILVLSMSALGGSMVPRYVMSDQMQQYGLWTFNAWALDGYDKVFWRELPIESLAPQLSVLMISGLVFMVAARMLAVRWETD</sequence>
<name>A0A517N905_9BACT</name>
<dbReference type="AlphaFoldDB" id="A0A517N905"/>
<keyword evidence="4 6" id="KW-1133">Transmembrane helix</keyword>
<keyword evidence="5 6" id="KW-0472">Membrane</keyword>
<feature type="transmembrane region" description="Helical" evidence="6">
    <location>
        <begin position="291"/>
        <end position="311"/>
    </location>
</feature>
<dbReference type="Pfam" id="PF12698">
    <property type="entry name" value="ABC2_membrane_3"/>
    <property type="match status" value="1"/>
</dbReference>
<accession>A0A517N905</accession>
<evidence type="ECO:0000256" key="2">
    <source>
        <dbReference type="ARBA" id="ARBA00022475"/>
    </source>
</evidence>
<evidence type="ECO:0000313" key="8">
    <source>
        <dbReference type="EMBL" id="QDT03619.1"/>
    </source>
</evidence>
<dbReference type="KEGG" id="rlc:K227x_20030"/>
<dbReference type="GO" id="GO:0140359">
    <property type="term" value="F:ABC-type transporter activity"/>
    <property type="evidence" value="ECO:0007669"/>
    <property type="project" value="InterPro"/>
</dbReference>
<feature type="transmembrane region" description="Helical" evidence="6">
    <location>
        <begin position="259"/>
        <end position="279"/>
    </location>
</feature>
<dbReference type="GO" id="GO:0005886">
    <property type="term" value="C:plasma membrane"/>
    <property type="evidence" value="ECO:0007669"/>
    <property type="project" value="UniProtKB-SubCell"/>
</dbReference>
<evidence type="ECO:0000259" key="7">
    <source>
        <dbReference type="Pfam" id="PF12698"/>
    </source>
</evidence>
<evidence type="ECO:0000256" key="4">
    <source>
        <dbReference type="ARBA" id="ARBA00022989"/>
    </source>
</evidence>
<proteinExistence type="predicted"/>
<feature type="transmembrane region" description="Helical" evidence="6">
    <location>
        <begin position="323"/>
        <end position="343"/>
    </location>
</feature>
<dbReference type="Proteomes" id="UP000318538">
    <property type="component" value="Chromosome"/>
</dbReference>
<evidence type="ECO:0000313" key="9">
    <source>
        <dbReference type="Proteomes" id="UP000318538"/>
    </source>
</evidence>
<evidence type="ECO:0000256" key="5">
    <source>
        <dbReference type="ARBA" id="ARBA00023136"/>
    </source>
</evidence>
<evidence type="ECO:0000256" key="6">
    <source>
        <dbReference type="SAM" id="Phobius"/>
    </source>
</evidence>
<keyword evidence="3 6" id="KW-0812">Transmembrane</keyword>
<organism evidence="8 9">
    <name type="scientific">Rubripirellula lacrimiformis</name>
    <dbReference type="NCBI Taxonomy" id="1930273"/>
    <lineage>
        <taxon>Bacteria</taxon>
        <taxon>Pseudomonadati</taxon>
        <taxon>Planctomycetota</taxon>
        <taxon>Planctomycetia</taxon>
        <taxon>Pirellulales</taxon>
        <taxon>Pirellulaceae</taxon>
        <taxon>Rubripirellula</taxon>
    </lineage>
</organism>
<feature type="transmembrane region" description="Helical" evidence="6">
    <location>
        <begin position="377"/>
        <end position="399"/>
    </location>
</feature>
<dbReference type="InterPro" id="IPR051449">
    <property type="entry name" value="ABC-2_transporter_component"/>
</dbReference>
<feature type="transmembrane region" description="Helical" evidence="6">
    <location>
        <begin position="211"/>
        <end position="233"/>
    </location>
</feature>
<keyword evidence="2" id="KW-1003">Cell membrane</keyword>
<evidence type="ECO:0000256" key="3">
    <source>
        <dbReference type="ARBA" id="ARBA00022692"/>
    </source>
</evidence>
<dbReference type="PANTHER" id="PTHR30294">
    <property type="entry name" value="MEMBRANE COMPONENT OF ABC TRANSPORTER YHHJ-RELATED"/>
    <property type="match status" value="1"/>
</dbReference>
<feature type="transmembrane region" description="Helical" evidence="6">
    <location>
        <begin position="20"/>
        <end position="42"/>
    </location>
</feature>
<dbReference type="OrthoDB" id="3078158at2"/>
<gene>
    <name evidence="8" type="ORF">K227x_20030</name>
</gene>
<reference evidence="8 9" key="1">
    <citation type="submission" date="2019-02" db="EMBL/GenBank/DDBJ databases">
        <title>Deep-cultivation of Planctomycetes and their phenomic and genomic characterization uncovers novel biology.</title>
        <authorList>
            <person name="Wiegand S."/>
            <person name="Jogler M."/>
            <person name="Boedeker C."/>
            <person name="Pinto D."/>
            <person name="Vollmers J."/>
            <person name="Rivas-Marin E."/>
            <person name="Kohn T."/>
            <person name="Peeters S.H."/>
            <person name="Heuer A."/>
            <person name="Rast P."/>
            <person name="Oberbeckmann S."/>
            <person name="Bunk B."/>
            <person name="Jeske O."/>
            <person name="Meyerdierks A."/>
            <person name="Storesund J.E."/>
            <person name="Kallscheuer N."/>
            <person name="Luecker S."/>
            <person name="Lage O.M."/>
            <person name="Pohl T."/>
            <person name="Merkel B.J."/>
            <person name="Hornburger P."/>
            <person name="Mueller R.-W."/>
            <person name="Bruemmer F."/>
            <person name="Labrenz M."/>
            <person name="Spormann A.M."/>
            <person name="Op den Camp H."/>
            <person name="Overmann J."/>
            <person name="Amann R."/>
            <person name="Jetten M.S.M."/>
            <person name="Mascher T."/>
            <person name="Medema M.H."/>
            <person name="Devos D.P."/>
            <person name="Kaster A.-K."/>
            <person name="Ovreas L."/>
            <person name="Rohde M."/>
            <person name="Galperin M.Y."/>
            <person name="Jogler C."/>
        </authorList>
    </citation>
    <scope>NUCLEOTIDE SEQUENCE [LARGE SCALE GENOMIC DNA]</scope>
    <source>
        <strain evidence="8 9">K22_7</strain>
    </source>
</reference>